<accession>A0A0E3ZTA2</accession>
<dbReference type="HOGENOM" id="CLU_2734067_0_0_10"/>
<keyword evidence="2" id="KW-1185">Reference proteome</keyword>
<proteinExistence type="predicted"/>
<evidence type="ECO:0000313" key="2">
    <source>
        <dbReference type="Proteomes" id="UP000033054"/>
    </source>
</evidence>
<evidence type="ECO:0000313" key="1">
    <source>
        <dbReference type="EMBL" id="AKD53724.1"/>
    </source>
</evidence>
<gene>
    <name evidence="1" type="ORF">SD10_01225</name>
</gene>
<name>A0A0E3ZTA2_9BACT</name>
<dbReference type="Proteomes" id="UP000033054">
    <property type="component" value="Chromosome"/>
</dbReference>
<dbReference type="KEGG" id="srd:SD10_01225"/>
<dbReference type="AlphaFoldDB" id="A0A0E3ZTA2"/>
<dbReference type="OrthoDB" id="964621at2"/>
<reference evidence="1 2" key="1">
    <citation type="journal article" date="2014" name="Curr. Microbiol.">
        <title>Spirosoma radiotolerans sp. nov., a gamma-radiation-resistant bacterium isolated from gamma ray-irradiated soil.</title>
        <authorList>
            <person name="Lee J.J."/>
            <person name="Srinivasan S."/>
            <person name="Lim S."/>
            <person name="Joe M."/>
            <person name="Im S."/>
            <person name="Bae S.I."/>
            <person name="Park K.R."/>
            <person name="Han J.H."/>
            <person name="Park S.H."/>
            <person name="Joo B.M."/>
            <person name="Park S.J."/>
            <person name="Kim M.K."/>
        </authorList>
    </citation>
    <scope>NUCLEOTIDE SEQUENCE [LARGE SCALE GENOMIC DNA]</scope>
    <source>
        <strain evidence="1 2">DG5A</strain>
    </source>
</reference>
<dbReference type="EMBL" id="CP010429">
    <property type="protein sequence ID" value="AKD53724.1"/>
    <property type="molecule type" value="Genomic_DNA"/>
</dbReference>
<dbReference type="RefSeq" id="WP_046375312.1">
    <property type="nucleotide sequence ID" value="NZ_CP010429.1"/>
</dbReference>
<protein>
    <submittedName>
        <fullName evidence="1">Uncharacterized protein</fullName>
    </submittedName>
</protein>
<dbReference type="STRING" id="1379870.SD10_01225"/>
<dbReference type="PATRIC" id="fig|1379870.5.peg.267"/>
<organism evidence="1 2">
    <name type="scientific">Spirosoma radiotolerans</name>
    <dbReference type="NCBI Taxonomy" id="1379870"/>
    <lineage>
        <taxon>Bacteria</taxon>
        <taxon>Pseudomonadati</taxon>
        <taxon>Bacteroidota</taxon>
        <taxon>Cytophagia</taxon>
        <taxon>Cytophagales</taxon>
        <taxon>Cytophagaceae</taxon>
        <taxon>Spirosoma</taxon>
    </lineage>
</organism>
<sequence>MGAIRLIQKPENGQITFNVPDEMRDETIIIEFRPVQDEERASLLDMSRQLFDKLPALNPDLDWNSLNVYEQ</sequence>